<evidence type="ECO:0000256" key="5">
    <source>
        <dbReference type="HAMAP-Rule" id="MF_00472"/>
    </source>
</evidence>
<feature type="binding site" evidence="5">
    <location>
        <position position="93"/>
    </location>
    <ligand>
        <name>S-adenosyl-L-methionine</name>
        <dbReference type="ChEBI" id="CHEBI:59789"/>
    </ligand>
</feature>
<dbReference type="HAMAP" id="MF_00472">
    <property type="entry name" value="UbiG"/>
    <property type="match status" value="1"/>
</dbReference>
<comment type="catalytic activity">
    <reaction evidence="5">
        <text>a 3-(all-trans-polyprenyl)benzene-1,2-diol + S-adenosyl-L-methionine = a 2-methoxy-6-(all-trans-polyprenyl)phenol + S-adenosyl-L-homocysteine + H(+)</text>
        <dbReference type="Rhea" id="RHEA:31411"/>
        <dbReference type="Rhea" id="RHEA-COMP:9550"/>
        <dbReference type="Rhea" id="RHEA-COMP:9551"/>
        <dbReference type="ChEBI" id="CHEBI:15378"/>
        <dbReference type="ChEBI" id="CHEBI:57856"/>
        <dbReference type="ChEBI" id="CHEBI:59789"/>
        <dbReference type="ChEBI" id="CHEBI:62729"/>
        <dbReference type="ChEBI" id="CHEBI:62731"/>
        <dbReference type="EC" id="2.1.1.222"/>
    </reaction>
</comment>
<dbReference type="EC" id="2.1.1.64" evidence="5"/>
<feature type="binding site" evidence="5">
    <location>
        <position position="48"/>
    </location>
    <ligand>
        <name>S-adenosyl-L-methionine</name>
        <dbReference type="ChEBI" id="CHEBI:59789"/>
    </ligand>
</feature>
<keyword evidence="1 5" id="KW-0489">Methyltransferase</keyword>
<dbReference type="SUPFAM" id="SSF53335">
    <property type="entry name" value="S-adenosyl-L-methionine-dependent methyltransferases"/>
    <property type="match status" value="1"/>
</dbReference>
<dbReference type="GO" id="GO:0032259">
    <property type="term" value="P:methylation"/>
    <property type="evidence" value="ECO:0007669"/>
    <property type="project" value="UniProtKB-KW"/>
</dbReference>
<dbReference type="PANTHER" id="PTHR43464:SF19">
    <property type="entry name" value="UBIQUINONE BIOSYNTHESIS O-METHYLTRANSFERASE, MITOCHONDRIAL"/>
    <property type="match status" value="1"/>
</dbReference>
<evidence type="ECO:0000256" key="2">
    <source>
        <dbReference type="ARBA" id="ARBA00022679"/>
    </source>
</evidence>
<sequence>MPIDTTDNANKQNNSINTNEIDHFNQLADQWWDRKGPMSSLHDMNDLRIEWINRNLRHNNQYYKSGNILDIGCGAGLASEALANMGYNVLGIDAGEKVIKAAQYHLDTTPLLPKGGSLTYKVGSIEELVHENQHFSVITALELLEHVNDPQNFIHNISQLLQTNGIIFVSTINRTLPAFLFAKVAAEYITRKLPVGTHNWRQFITPSELGKMAYSAGLRIKSIAGMTFYPNGWKLTQNVKINYIACLTNS</sequence>
<dbReference type="GO" id="GO:0061542">
    <property type="term" value="F:3-demethylubiquinol 3-O-methyltransferase activity"/>
    <property type="evidence" value="ECO:0007669"/>
    <property type="project" value="UniProtKB-UniRule"/>
</dbReference>
<name>A0A318N061_9PROT</name>
<comment type="function">
    <text evidence="5">O-methyltransferase that catalyzes the 2 O-methylation steps in the ubiquinone biosynthetic pathway.</text>
</comment>
<dbReference type="Proteomes" id="UP000247565">
    <property type="component" value="Unassembled WGS sequence"/>
</dbReference>
<gene>
    <name evidence="5" type="primary">ubiG</name>
    <name evidence="6" type="ORF">DK869_08190</name>
</gene>
<evidence type="ECO:0000313" key="7">
    <source>
        <dbReference type="Proteomes" id="UP000247565"/>
    </source>
</evidence>
<dbReference type="PANTHER" id="PTHR43464">
    <property type="entry name" value="METHYLTRANSFERASE"/>
    <property type="match status" value="1"/>
</dbReference>
<keyword evidence="4 5" id="KW-0949">S-adenosyl-L-methionine</keyword>
<dbReference type="OrthoDB" id="9801538at2"/>
<feature type="binding site" evidence="5">
    <location>
        <position position="72"/>
    </location>
    <ligand>
        <name>S-adenosyl-L-methionine</name>
        <dbReference type="ChEBI" id="CHEBI:59789"/>
    </ligand>
</feature>
<feature type="binding site" evidence="5">
    <location>
        <position position="141"/>
    </location>
    <ligand>
        <name>S-adenosyl-L-methionine</name>
        <dbReference type="ChEBI" id="CHEBI:59789"/>
    </ligand>
</feature>
<proteinExistence type="inferred from homology"/>
<dbReference type="NCBIfam" id="TIGR01983">
    <property type="entry name" value="UbiG"/>
    <property type="match status" value="1"/>
</dbReference>
<comment type="catalytic activity">
    <reaction evidence="5">
        <text>a 3-demethylubiquinol + S-adenosyl-L-methionine = a ubiquinol + S-adenosyl-L-homocysteine + H(+)</text>
        <dbReference type="Rhea" id="RHEA:44380"/>
        <dbReference type="Rhea" id="RHEA-COMP:9566"/>
        <dbReference type="Rhea" id="RHEA-COMP:10914"/>
        <dbReference type="ChEBI" id="CHEBI:15378"/>
        <dbReference type="ChEBI" id="CHEBI:17976"/>
        <dbReference type="ChEBI" id="CHEBI:57856"/>
        <dbReference type="ChEBI" id="CHEBI:59789"/>
        <dbReference type="ChEBI" id="CHEBI:84422"/>
        <dbReference type="EC" id="2.1.1.64"/>
    </reaction>
</comment>
<evidence type="ECO:0000256" key="3">
    <source>
        <dbReference type="ARBA" id="ARBA00022688"/>
    </source>
</evidence>
<dbReference type="GO" id="GO:0010420">
    <property type="term" value="F:polyprenyldihydroxybenzoate methyltransferase activity"/>
    <property type="evidence" value="ECO:0007669"/>
    <property type="project" value="InterPro"/>
</dbReference>
<dbReference type="UniPathway" id="UPA00232"/>
<dbReference type="GO" id="GO:0102208">
    <property type="term" value="F:2-polyprenyl-6-hydroxyphenol methylase activity"/>
    <property type="evidence" value="ECO:0007669"/>
    <property type="project" value="UniProtKB-EC"/>
</dbReference>
<dbReference type="AlphaFoldDB" id="A0A318N061"/>
<dbReference type="EC" id="2.1.1.222" evidence="5"/>
<dbReference type="InterPro" id="IPR010233">
    <property type="entry name" value="UbiG_MeTrfase"/>
</dbReference>
<evidence type="ECO:0000256" key="4">
    <source>
        <dbReference type="ARBA" id="ARBA00022691"/>
    </source>
</evidence>
<keyword evidence="2 5" id="KW-0808">Transferase</keyword>
<protein>
    <recommendedName>
        <fullName evidence="5">Ubiquinone biosynthesis O-methyltransferase</fullName>
    </recommendedName>
    <alternativeName>
        <fullName evidence="5">2-polyprenyl-6-hydroxyphenol methylase</fullName>
        <ecNumber evidence="5">2.1.1.222</ecNumber>
    </alternativeName>
    <alternativeName>
        <fullName evidence="5">3-demethylubiquinone 3-O-methyltransferase</fullName>
        <ecNumber evidence="5">2.1.1.64</ecNumber>
    </alternativeName>
</protein>
<evidence type="ECO:0000256" key="1">
    <source>
        <dbReference type="ARBA" id="ARBA00022603"/>
    </source>
</evidence>
<dbReference type="InterPro" id="IPR029063">
    <property type="entry name" value="SAM-dependent_MTases_sf"/>
</dbReference>
<comment type="pathway">
    <text evidence="5">Cofactor biosynthesis; ubiquinone biosynthesis.</text>
</comment>
<dbReference type="Pfam" id="PF13489">
    <property type="entry name" value="Methyltransf_23"/>
    <property type="match status" value="1"/>
</dbReference>
<dbReference type="EMBL" id="QGLT01000005">
    <property type="protein sequence ID" value="PXY98939.1"/>
    <property type="molecule type" value="Genomic_DNA"/>
</dbReference>
<comment type="similarity">
    <text evidence="5">Belongs to the methyltransferase superfamily. UbiG/COQ3 family.</text>
</comment>
<dbReference type="Gene3D" id="3.40.50.150">
    <property type="entry name" value="Vaccinia Virus protein VP39"/>
    <property type="match status" value="1"/>
</dbReference>
<reference evidence="6 7" key="1">
    <citation type="submission" date="2018-05" db="EMBL/GenBank/DDBJ databases">
        <title>Reference genomes for bee gut microbiota database.</title>
        <authorList>
            <person name="Ellegaard K.M."/>
        </authorList>
    </citation>
    <scope>NUCLEOTIDE SEQUENCE [LARGE SCALE GENOMIC DNA]</scope>
    <source>
        <strain evidence="6 7">ESL0284</strain>
    </source>
</reference>
<keyword evidence="7" id="KW-1185">Reference proteome</keyword>
<accession>A0A318N061</accession>
<keyword evidence="3 5" id="KW-0831">Ubiquinone biosynthesis</keyword>
<organism evidence="6 7">
    <name type="scientific">Commensalibacter melissae</name>
    <dbReference type="NCBI Taxonomy" id="2070537"/>
    <lineage>
        <taxon>Bacteria</taxon>
        <taxon>Pseudomonadati</taxon>
        <taxon>Pseudomonadota</taxon>
        <taxon>Alphaproteobacteria</taxon>
        <taxon>Acetobacterales</taxon>
        <taxon>Acetobacteraceae</taxon>
    </lineage>
</organism>
<dbReference type="RefSeq" id="WP_110439531.1">
    <property type="nucleotide sequence ID" value="NZ_CP046393.1"/>
</dbReference>
<evidence type="ECO:0000313" key="6">
    <source>
        <dbReference type="EMBL" id="PXY98939.1"/>
    </source>
</evidence>
<comment type="caution">
    <text evidence="6">The sequence shown here is derived from an EMBL/GenBank/DDBJ whole genome shotgun (WGS) entry which is preliminary data.</text>
</comment>
<dbReference type="CDD" id="cd02440">
    <property type="entry name" value="AdoMet_MTases"/>
    <property type="match status" value="1"/>
</dbReference>